<feature type="region of interest" description="Disordered" evidence="3">
    <location>
        <begin position="516"/>
        <end position="683"/>
    </location>
</feature>
<feature type="domain" description="FHA" evidence="4">
    <location>
        <begin position="103"/>
        <end position="158"/>
    </location>
</feature>
<keyword evidence="7" id="KW-1185">Reference proteome</keyword>
<dbReference type="SMART" id="SM00240">
    <property type="entry name" value="FHA"/>
    <property type="match status" value="1"/>
</dbReference>
<accession>A0AA36GAF3</accession>
<evidence type="ECO:0000259" key="5">
    <source>
        <dbReference type="PROSITE" id="PS50137"/>
    </source>
</evidence>
<dbReference type="SUPFAM" id="SSF49879">
    <property type="entry name" value="SMAD/FHA domain"/>
    <property type="match status" value="1"/>
</dbReference>
<feature type="compositionally biased region" description="Polar residues" evidence="3">
    <location>
        <begin position="1"/>
        <end position="10"/>
    </location>
</feature>
<evidence type="ECO:0000313" key="7">
    <source>
        <dbReference type="Proteomes" id="UP001177023"/>
    </source>
</evidence>
<keyword evidence="2" id="KW-0175">Coiled coil</keyword>
<evidence type="ECO:0008006" key="8">
    <source>
        <dbReference type="Google" id="ProtNLM"/>
    </source>
</evidence>
<feature type="compositionally biased region" description="Basic and acidic residues" evidence="3">
    <location>
        <begin position="575"/>
        <end position="599"/>
    </location>
</feature>
<proteinExistence type="predicted"/>
<dbReference type="Proteomes" id="UP001177023">
    <property type="component" value="Unassembled WGS sequence"/>
</dbReference>
<feature type="region of interest" description="Disordered" evidence="3">
    <location>
        <begin position="1"/>
        <end position="57"/>
    </location>
</feature>
<reference evidence="6" key="1">
    <citation type="submission" date="2023-06" db="EMBL/GenBank/DDBJ databases">
        <authorList>
            <person name="Delattre M."/>
        </authorList>
    </citation>
    <scope>NUCLEOTIDE SEQUENCE</scope>
    <source>
        <strain evidence="6">AF72</strain>
    </source>
</reference>
<dbReference type="InterPro" id="IPR014720">
    <property type="entry name" value="dsRBD_dom"/>
</dbReference>
<dbReference type="AlphaFoldDB" id="A0AA36GAF3"/>
<sequence>MGDQEPPSSDQAREPPEEATFAKPALPVSAPSKTTNEEAKPGEVPKQQKPPIKSPGVTAILKYEPPSWACKPEEGVKWEMEVIKQGNHIETFDLAKRKNDTFVTIGRIPDCDIKFDHLSLSRYHAILQYGLDHKSGKKCWHLYDLGSSHGTKANRQKVPERQWIRVRIGWVLSFAMSTRYLMLKGPEDEKDAEWELSPTEMNEKMKRKAVEDKLAAEAKEEFERRKREDEKEQGVDWGMRFEDDAGDSGLMHLDGNDAHLMEDHEAYYRDDPRKALAKFFDREGFDMEFTYSESGVNSSNHKWICHIELPVDLNGRTLKASATVSTSKKDAQAQCALEACRLLDSHGVLRKSTSRAKIKKRTLEEDDYYEEDDDEYFDRTGDVTLKQERRKNRALGITERESKTHTYESILADLENSKKEITELNERYEKLNATTDLKVEDGQESLVTKQDDQKTKTEKSQIRLRLADLTYQVQRMEQLAKIAKPVSLSEMKNAEVGKAGDRQAFYRKMMQLGKKQKLDEQAAQPSTASQGPAGSTTGFVPEVDDEVAKPAKAEPSAAPPQEFKMPIPAARQGKPKAEPKPEKKKEPEMSKKFAAHLEELESINMTEEEKKYEQEHHDEQAEKQRRKRNQRSREERKKVLVVSGTEYGEGMEDKDDKYATWLPPDSQSGDGSTRLNDKFAGRY</sequence>
<feature type="coiled-coil region" evidence="2">
    <location>
        <begin position="407"/>
        <end position="434"/>
    </location>
</feature>
<dbReference type="CDD" id="cd19856">
    <property type="entry name" value="DSRM_Kanadaptin"/>
    <property type="match status" value="1"/>
</dbReference>
<dbReference type="PANTHER" id="PTHR23308">
    <property type="entry name" value="NUCLEAR INHIBITOR OF PROTEIN PHOSPHATASE-1"/>
    <property type="match status" value="1"/>
</dbReference>
<evidence type="ECO:0000256" key="2">
    <source>
        <dbReference type="SAM" id="Coils"/>
    </source>
</evidence>
<dbReference type="InterPro" id="IPR008984">
    <property type="entry name" value="SMAD_FHA_dom_sf"/>
</dbReference>
<dbReference type="Gene3D" id="2.60.200.20">
    <property type="match status" value="1"/>
</dbReference>
<dbReference type="Pfam" id="PF00498">
    <property type="entry name" value="FHA"/>
    <property type="match status" value="1"/>
</dbReference>
<dbReference type="EMBL" id="CATQJA010002663">
    <property type="protein sequence ID" value="CAJ0581476.1"/>
    <property type="molecule type" value="Genomic_DNA"/>
</dbReference>
<organism evidence="6 7">
    <name type="scientific">Mesorhabditis spiculigera</name>
    <dbReference type="NCBI Taxonomy" id="96644"/>
    <lineage>
        <taxon>Eukaryota</taxon>
        <taxon>Metazoa</taxon>
        <taxon>Ecdysozoa</taxon>
        <taxon>Nematoda</taxon>
        <taxon>Chromadorea</taxon>
        <taxon>Rhabditida</taxon>
        <taxon>Rhabditina</taxon>
        <taxon>Rhabditomorpha</taxon>
        <taxon>Rhabditoidea</taxon>
        <taxon>Rhabditidae</taxon>
        <taxon>Mesorhabditinae</taxon>
        <taxon>Mesorhabditis</taxon>
    </lineage>
</organism>
<evidence type="ECO:0000259" key="4">
    <source>
        <dbReference type="PROSITE" id="PS50006"/>
    </source>
</evidence>
<feature type="domain" description="DRBM" evidence="5">
    <location>
        <begin position="271"/>
        <end position="345"/>
    </location>
</feature>
<dbReference type="InterPro" id="IPR000253">
    <property type="entry name" value="FHA_dom"/>
</dbReference>
<dbReference type="PROSITE" id="PS50006">
    <property type="entry name" value="FHA_DOMAIN"/>
    <property type="match status" value="1"/>
</dbReference>
<evidence type="ECO:0000256" key="3">
    <source>
        <dbReference type="SAM" id="MobiDB-lite"/>
    </source>
</evidence>
<feature type="compositionally biased region" description="Polar residues" evidence="3">
    <location>
        <begin position="665"/>
        <end position="674"/>
    </location>
</feature>
<feature type="non-terminal residue" evidence="6">
    <location>
        <position position="1"/>
    </location>
</feature>
<comment type="caution">
    <text evidence="6">The sequence shown here is derived from an EMBL/GenBank/DDBJ whole genome shotgun (WGS) entry which is preliminary data.</text>
</comment>
<name>A0AA36GAF3_9BILA</name>
<dbReference type="InterPro" id="IPR050923">
    <property type="entry name" value="Cell_Proc_Reg/RNA_Proc"/>
</dbReference>
<evidence type="ECO:0000256" key="1">
    <source>
        <dbReference type="PROSITE-ProRule" id="PRU00266"/>
    </source>
</evidence>
<evidence type="ECO:0000313" key="6">
    <source>
        <dbReference type="EMBL" id="CAJ0581476.1"/>
    </source>
</evidence>
<protein>
    <recommendedName>
        <fullName evidence="8">FHA domain-containing protein</fullName>
    </recommendedName>
</protein>
<dbReference type="Pfam" id="PF00035">
    <property type="entry name" value="dsrm"/>
    <property type="match status" value="1"/>
</dbReference>
<keyword evidence="1" id="KW-0694">RNA-binding</keyword>
<feature type="compositionally biased region" description="Polar residues" evidence="3">
    <location>
        <begin position="523"/>
        <end position="538"/>
    </location>
</feature>
<dbReference type="PROSITE" id="PS50137">
    <property type="entry name" value="DS_RBD"/>
    <property type="match status" value="1"/>
</dbReference>
<feature type="compositionally biased region" description="Basic and acidic residues" evidence="3">
    <location>
        <begin position="607"/>
        <end position="623"/>
    </location>
</feature>
<dbReference type="Gene3D" id="3.30.160.20">
    <property type="match status" value="1"/>
</dbReference>
<dbReference type="GO" id="GO:0003723">
    <property type="term" value="F:RNA binding"/>
    <property type="evidence" value="ECO:0007669"/>
    <property type="project" value="UniProtKB-UniRule"/>
</dbReference>
<gene>
    <name evidence="6" type="ORF">MSPICULIGERA_LOCUS19635</name>
</gene>